<dbReference type="OrthoDB" id="3796307at2759"/>
<dbReference type="EMBL" id="ML976679">
    <property type="protein sequence ID" value="KAF1973623.1"/>
    <property type="molecule type" value="Genomic_DNA"/>
</dbReference>
<evidence type="ECO:0000313" key="2">
    <source>
        <dbReference type="EMBL" id="KAF1973623.1"/>
    </source>
</evidence>
<feature type="region of interest" description="Disordered" evidence="1">
    <location>
        <begin position="1"/>
        <end position="30"/>
    </location>
</feature>
<organism evidence="2 3">
    <name type="scientific">Bimuria novae-zelandiae CBS 107.79</name>
    <dbReference type="NCBI Taxonomy" id="1447943"/>
    <lineage>
        <taxon>Eukaryota</taxon>
        <taxon>Fungi</taxon>
        <taxon>Dikarya</taxon>
        <taxon>Ascomycota</taxon>
        <taxon>Pezizomycotina</taxon>
        <taxon>Dothideomycetes</taxon>
        <taxon>Pleosporomycetidae</taxon>
        <taxon>Pleosporales</taxon>
        <taxon>Massarineae</taxon>
        <taxon>Didymosphaeriaceae</taxon>
        <taxon>Bimuria</taxon>
    </lineage>
</organism>
<evidence type="ECO:0000256" key="1">
    <source>
        <dbReference type="SAM" id="MobiDB-lite"/>
    </source>
</evidence>
<name>A0A6A5V8A8_9PLEO</name>
<gene>
    <name evidence="2" type="ORF">BU23DRAFT_639328</name>
</gene>
<sequence>MTPEDLLSQYGKHFEGNMNPHTRNIRTSKESQQKHHCTECRASPKKSCYLKFHLCYCLELVPESNKPGASMVICGERFGLFSPKGCYTHPYCHGGNEVFKNLKLGKALDHVESGPHIHFEAKTEEDEEDRKEGEFDMAKWEQKQREKEEQRILKKKKDGEAMKQNAALLKSHKSHKSRKPQQLAGKCAGFASKRK</sequence>
<protein>
    <submittedName>
        <fullName evidence="2">Uncharacterized protein</fullName>
    </submittedName>
</protein>
<proteinExistence type="predicted"/>
<feature type="region of interest" description="Disordered" evidence="1">
    <location>
        <begin position="121"/>
        <end position="195"/>
    </location>
</feature>
<keyword evidence="3" id="KW-1185">Reference proteome</keyword>
<dbReference type="Proteomes" id="UP000800036">
    <property type="component" value="Unassembled WGS sequence"/>
</dbReference>
<accession>A0A6A5V8A8</accession>
<evidence type="ECO:0000313" key="3">
    <source>
        <dbReference type="Proteomes" id="UP000800036"/>
    </source>
</evidence>
<dbReference type="AlphaFoldDB" id="A0A6A5V8A8"/>
<reference evidence="2" key="1">
    <citation type="journal article" date="2020" name="Stud. Mycol.">
        <title>101 Dothideomycetes genomes: a test case for predicting lifestyles and emergence of pathogens.</title>
        <authorList>
            <person name="Haridas S."/>
            <person name="Albert R."/>
            <person name="Binder M."/>
            <person name="Bloem J."/>
            <person name="Labutti K."/>
            <person name="Salamov A."/>
            <person name="Andreopoulos B."/>
            <person name="Baker S."/>
            <person name="Barry K."/>
            <person name="Bills G."/>
            <person name="Bluhm B."/>
            <person name="Cannon C."/>
            <person name="Castanera R."/>
            <person name="Culley D."/>
            <person name="Daum C."/>
            <person name="Ezra D."/>
            <person name="Gonzalez J."/>
            <person name="Henrissat B."/>
            <person name="Kuo A."/>
            <person name="Liang C."/>
            <person name="Lipzen A."/>
            <person name="Lutzoni F."/>
            <person name="Magnuson J."/>
            <person name="Mondo S."/>
            <person name="Nolan M."/>
            <person name="Ohm R."/>
            <person name="Pangilinan J."/>
            <person name="Park H.-J."/>
            <person name="Ramirez L."/>
            <person name="Alfaro M."/>
            <person name="Sun H."/>
            <person name="Tritt A."/>
            <person name="Yoshinaga Y."/>
            <person name="Zwiers L.-H."/>
            <person name="Turgeon B."/>
            <person name="Goodwin S."/>
            <person name="Spatafora J."/>
            <person name="Crous P."/>
            <person name="Grigoriev I."/>
        </authorList>
    </citation>
    <scope>NUCLEOTIDE SEQUENCE</scope>
    <source>
        <strain evidence="2">CBS 107.79</strain>
    </source>
</reference>
<feature type="compositionally biased region" description="Basic residues" evidence="1">
    <location>
        <begin position="170"/>
        <end position="179"/>
    </location>
</feature>
<feature type="compositionally biased region" description="Basic and acidic residues" evidence="1">
    <location>
        <begin position="130"/>
        <end position="161"/>
    </location>
</feature>